<evidence type="ECO:0000313" key="1">
    <source>
        <dbReference type="EMBL" id="ENH72012.1"/>
    </source>
</evidence>
<sequence>RETTEEQLKRFYKLLACQIEEKNINSSLLYNINKHGIAKGEIKKGKIIKSLYTPYSIISKSNSYT</sequence>
<organism evidence="1 2">
    <name type="scientific">Fusarium oxysporum f. sp. cubense (strain race 1)</name>
    <name type="common">Panama disease fungus</name>
    <dbReference type="NCBI Taxonomy" id="1229664"/>
    <lineage>
        <taxon>Eukaryota</taxon>
        <taxon>Fungi</taxon>
        <taxon>Dikarya</taxon>
        <taxon>Ascomycota</taxon>
        <taxon>Pezizomycotina</taxon>
        <taxon>Sordariomycetes</taxon>
        <taxon>Hypocreomycetidae</taxon>
        <taxon>Hypocreales</taxon>
        <taxon>Nectriaceae</taxon>
        <taxon>Fusarium</taxon>
        <taxon>Fusarium oxysporum species complex</taxon>
    </lineage>
</organism>
<accession>N4UKY8</accession>
<dbReference type="VEuPathDB" id="FungiDB:FOC1_g10000184"/>
<protein>
    <submittedName>
        <fullName evidence="1">Uncharacterized protein</fullName>
    </submittedName>
</protein>
<proteinExistence type="predicted"/>
<dbReference type="HOGENOM" id="CLU_2855855_0_0_1"/>
<evidence type="ECO:0000313" key="2">
    <source>
        <dbReference type="Proteomes" id="UP000016928"/>
    </source>
</evidence>
<dbReference type="EMBL" id="KB730114">
    <property type="protein sequence ID" value="ENH72012.1"/>
    <property type="molecule type" value="Genomic_DNA"/>
</dbReference>
<dbReference type="Proteomes" id="UP000016928">
    <property type="component" value="Unassembled WGS sequence"/>
</dbReference>
<feature type="non-terminal residue" evidence="1">
    <location>
        <position position="1"/>
    </location>
</feature>
<name>N4UKY8_FUSC1</name>
<gene>
    <name evidence="1" type="ORF">FOC1_g10000184</name>
</gene>
<reference evidence="2" key="2">
    <citation type="journal article" date="2014" name="PLoS ONE">
        <title>Genome and Transcriptome Analysis of the Fungal Pathogen Fusarium oxysporum f. sp. cubense Causing Banana Vascular Wilt Disease.</title>
        <authorList>
            <person name="Guo L."/>
            <person name="Han L."/>
            <person name="Yang L."/>
            <person name="Zeng H."/>
            <person name="Fan D."/>
            <person name="Zhu Y."/>
            <person name="Feng Y."/>
            <person name="Wang G."/>
            <person name="Peng C."/>
            <person name="Jiang X."/>
            <person name="Zhou D."/>
            <person name="Ni P."/>
            <person name="Liang C."/>
            <person name="Liu L."/>
            <person name="Wang J."/>
            <person name="Mao C."/>
            <person name="Fang X."/>
            <person name="Peng M."/>
            <person name="Huang J."/>
        </authorList>
    </citation>
    <scope>NUCLEOTIDE SEQUENCE [LARGE SCALE GENOMIC DNA]</scope>
    <source>
        <strain evidence="2">race 1</strain>
    </source>
</reference>
<reference evidence="2" key="1">
    <citation type="submission" date="2012-09" db="EMBL/GenBank/DDBJ databases">
        <title>Genome sequencing and comparative transcriptomics of race 1 and race 4 of banana pathogen: Fusarium oxysporum f. sp. cubense.</title>
        <authorList>
            <person name="Fang X."/>
            <person name="Huang J."/>
        </authorList>
    </citation>
    <scope>NUCLEOTIDE SEQUENCE [LARGE SCALE GENOMIC DNA]</scope>
    <source>
        <strain evidence="2">race 1</strain>
    </source>
</reference>
<dbReference type="AlphaFoldDB" id="N4UKY8"/>